<gene>
    <name evidence="2" type="ORF">ABII15_09060</name>
</gene>
<accession>A0AAU8IPU8</accession>
<dbReference type="KEGG" id="stac:ABII15_09060"/>
<feature type="region of interest" description="Disordered" evidence="1">
    <location>
        <begin position="130"/>
        <end position="165"/>
    </location>
</feature>
<evidence type="ECO:0000256" key="1">
    <source>
        <dbReference type="SAM" id="MobiDB-lite"/>
    </source>
</evidence>
<dbReference type="AlphaFoldDB" id="A0AAU8IPU8"/>
<sequence length="244" mass="24882">MMADRWAQAVRQQLGFGRLLPLGGPGDGAWITEVAAVEALRRSVAAVNGVRLGSLRLAPADPDGSYTSVVPAPPSALAPGPLRIGAECAATADEPLPRAAARLREALAQAARDGLGLVVAEVDLQVTALLDTDPEPARKPEKEESAEAPTEKSAPEGDEGRAARAAQGVAGVARLTGALGGLGRAVHIEESAAPAALAHRHVRVELAVSSSHRALDVARAVREAVSTALTDGPSVAVLVTEVTP</sequence>
<evidence type="ECO:0000313" key="2">
    <source>
        <dbReference type="EMBL" id="XCJ70107.1"/>
    </source>
</evidence>
<dbReference type="RefSeq" id="WP_353941764.1">
    <property type="nucleotide sequence ID" value="NZ_CP159534.1"/>
</dbReference>
<feature type="compositionally biased region" description="Basic and acidic residues" evidence="1">
    <location>
        <begin position="135"/>
        <end position="162"/>
    </location>
</feature>
<proteinExistence type="predicted"/>
<name>A0AAU8IPU8_9ACTN</name>
<dbReference type="EMBL" id="CP159534">
    <property type="protein sequence ID" value="XCJ70107.1"/>
    <property type="molecule type" value="Genomic_DNA"/>
</dbReference>
<organism evidence="2">
    <name type="scientific">Streptomyces tabacisoli</name>
    <dbReference type="NCBI Taxonomy" id="3156398"/>
    <lineage>
        <taxon>Bacteria</taxon>
        <taxon>Bacillati</taxon>
        <taxon>Actinomycetota</taxon>
        <taxon>Actinomycetes</taxon>
        <taxon>Kitasatosporales</taxon>
        <taxon>Streptomycetaceae</taxon>
        <taxon>Streptomyces</taxon>
    </lineage>
</organism>
<protein>
    <submittedName>
        <fullName evidence="2">Nucleopolyhedrovirus P10 family protein</fullName>
    </submittedName>
</protein>
<reference evidence="2" key="1">
    <citation type="submission" date="2024-06" db="EMBL/GenBank/DDBJ databases">
        <title>Streptomyces sp. strain HUAS MG91 genome sequences.</title>
        <authorList>
            <person name="Mo P."/>
        </authorList>
    </citation>
    <scope>NUCLEOTIDE SEQUENCE</scope>
    <source>
        <strain evidence="2">HUAS MG91</strain>
    </source>
</reference>